<dbReference type="Proteomes" id="UP001371224">
    <property type="component" value="Unassembled WGS sequence"/>
</dbReference>
<comment type="caution">
    <text evidence="3">The sequence shown here is derived from an EMBL/GenBank/DDBJ whole genome shotgun (WGS) entry which is preliminary data.</text>
</comment>
<evidence type="ECO:0000313" key="3">
    <source>
        <dbReference type="EMBL" id="MEJ1089904.1"/>
    </source>
</evidence>
<feature type="domain" description="Thioredoxin" evidence="2">
    <location>
        <begin position="50"/>
        <end position="127"/>
    </location>
</feature>
<evidence type="ECO:0000313" key="4">
    <source>
        <dbReference type="Proteomes" id="UP001371224"/>
    </source>
</evidence>
<dbReference type="CDD" id="cd02947">
    <property type="entry name" value="TRX_family"/>
    <property type="match status" value="1"/>
</dbReference>
<organism evidence="3 4">
    <name type="scientific">Microbacterium bandirmense</name>
    <dbReference type="NCBI Taxonomy" id="3122050"/>
    <lineage>
        <taxon>Bacteria</taxon>
        <taxon>Bacillati</taxon>
        <taxon>Actinomycetota</taxon>
        <taxon>Actinomycetes</taxon>
        <taxon>Micrococcales</taxon>
        <taxon>Microbacteriaceae</taxon>
        <taxon>Microbacterium</taxon>
    </lineage>
</organism>
<proteinExistence type="predicted"/>
<dbReference type="SUPFAM" id="SSF52833">
    <property type="entry name" value="Thioredoxin-like"/>
    <property type="match status" value="1"/>
</dbReference>
<protein>
    <submittedName>
        <fullName evidence="3">Thioredoxin family protein</fullName>
    </submittedName>
</protein>
<keyword evidence="1" id="KW-0472">Membrane</keyword>
<keyword evidence="4" id="KW-1185">Reference proteome</keyword>
<dbReference type="RefSeq" id="WP_337333547.1">
    <property type="nucleotide sequence ID" value="NZ_JBBDGM010000020.1"/>
</dbReference>
<dbReference type="InterPro" id="IPR013766">
    <property type="entry name" value="Thioredoxin_domain"/>
</dbReference>
<evidence type="ECO:0000256" key="1">
    <source>
        <dbReference type="SAM" id="Phobius"/>
    </source>
</evidence>
<dbReference type="Gene3D" id="3.40.30.10">
    <property type="entry name" value="Glutaredoxin"/>
    <property type="match status" value="1"/>
</dbReference>
<feature type="transmembrane region" description="Helical" evidence="1">
    <location>
        <begin position="6"/>
        <end position="24"/>
    </location>
</feature>
<accession>A0ABU8LF05</accession>
<keyword evidence="1" id="KW-1133">Transmembrane helix</keyword>
<reference evidence="3 4" key="1">
    <citation type="submission" date="2024-02" db="EMBL/GenBank/DDBJ databases">
        <authorList>
            <person name="Saticioglu I.B."/>
        </authorList>
    </citation>
    <scope>NUCLEOTIDE SEQUENCE [LARGE SCALE GENOMIC DNA]</scope>
    <source>
        <strain evidence="3 4">Mu-80</strain>
    </source>
</reference>
<dbReference type="InterPro" id="IPR036249">
    <property type="entry name" value="Thioredoxin-like_sf"/>
</dbReference>
<dbReference type="EMBL" id="JBBDGM010000020">
    <property type="protein sequence ID" value="MEJ1089904.1"/>
    <property type="molecule type" value="Genomic_DNA"/>
</dbReference>
<evidence type="ECO:0000259" key="2">
    <source>
        <dbReference type="Pfam" id="PF00085"/>
    </source>
</evidence>
<gene>
    <name evidence="3" type="ORF">WDU99_16425</name>
</gene>
<dbReference type="Pfam" id="PF00085">
    <property type="entry name" value="Thioredoxin"/>
    <property type="match status" value="1"/>
</dbReference>
<name>A0ABU8LF05_9MICO</name>
<sequence length="141" mass="14922">MTPPAALAVVAALVAVAVLVGIVWRVRDGRRRDGNGETVDAADAGEWGARATLVQFSTEMCARCPQVRRLLGQVADAHAGVVHTDIDLTRRADLASKYRVLQTPTTLLVDGRGAVRARFNGVPSRADVEGALATLPVLQEA</sequence>
<keyword evidence="1" id="KW-0812">Transmembrane</keyword>